<dbReference type="EC" id="2.7.4.22" evidence="11"/>
<dbReference type="InterPro" id="IPR001048">
    <property type="entry name" value="Asp/Glu/Uridylate_kinase"/>
</dbReference>
<feature type="binding site" evidence="11">
    <location>
        <position position="56"/>
    </location>
    <ligand>
        <name>ATP</name>
        <dbReference type="ChEBI" id="CHEBI:30616"/>
    </ligand>
</feature>
<name>A0ABS0Q9X6_9BACT</name>
<protein>
    <recommendedName>
        <fullName evidence="11">Uridylate kinase</fullName>
        <shortName evidence="11">UK</shortName>
        <ecNumber evidence="11">2.7.4.22</ecNumber>
    </recommendedName>
    <alternativeName>
        <fullName evidence="11">Uridine monophosphate kinase</fullName>
        <shortName evidence="11">UMP kinase</shortName>
        <shortName evidence="11">UMPK</shortName>
    </alternativeName>
</protein>
<keyword evidence="5 11" id="KW-0808">Transferase</keyword>
<dbReference type="Proteomes" id="UP000625631">
    <property type="component" value="Unassembled WGS sequence"/>
</dbReference>
<gene>
    <name evidence="11" type="primary">pyrH</name>
    <name evidence="14" type="ORF">I7X13_15285</name>
</gene>
<feature type="binding site" evidence="11">
    <location>
        <position position="159"/>
    </location>
    <ligand>
        <name>ATP</name>
        <dbReference type="ChEBI" id="CHEBI:30616"/>
    </ligand>
</feature>
<evidence type="ECO:0000259" key="13">
    <source>
        <dbReference type="Pfam" id="PF00696"/>
    </source>
</evidence>
<sequence length="267" mass="29081">MKYNRILLKLSGEALMGQQQYGIDAERLMQYASEIKTVAATGVQVAVVIGGGNIYRGVEAEAFGLDRVQGDYMGMLATVINSMALQSALEKLEVSTRLLSGLTIQRVCEPYIRRRAVRHLEKGRVVIFGAGIGSPYFTTDSAASLRAIEIEADVVLKGTRVDGIYTADPEKDTTATRYPEITFDEVLSKNLNVMDMTAFTLCKENNLPIIVFDMNTQGNLQRLLNGEAMGTLVHDGGTGPGRDGRKPLLDPTQSLLQPLVGKLPEQA</sequence>
<reference evidence="14 15" key="1">
    <citation type="submission" date="2020-12" db="EMBL/GenBank/DDBJ databases">
        <title>Hymenobacter sp.</title>
        <authorList>
            <person name="Kim M.K."/>
        </authorList>
    </citation>
    <scope>NUCLEOTIDE SEQUENCE [LARGE SCALE GENOMIC DNA]</scope>
    <source>
        <strain evidence="14 15">BT442</strain>
    </source>
</reference>
<evidence type="ECO:0000256" key="8">
    <source>
        <dbReference type="ARBA" id="ARBA00022840"/>
    </source>
</evidence>
<feature type="binding site" evidence="11">
    <location>
        <position position="52"/>
    </location>
    <ligand>
        <name>ATP</name>
        <dbReference type="ChEBI" id="CHEBI:30616"/>
    </ligand>
</feature>
<evidence type="ECO:0000256" key="10">
    <source>
        <dbReference type="ARBA" id="ARBA00047767"/>
    </source>
</evidence>
<evidence type="ECO:0000256" key="3">
    <source>
        <dbReference type="ARBA" id="ARBA00007614"/>
    </source>
</evidence>
<dbReference type="HAMAP" id="MF_01220_B">
    <property type="entry name" value="PyrH_B"/>
    <property type="match status" value="1"/>
</dbReference>
<comment type="catalytic activity">
    <reaction evidence="10 11">
        <text>UMP + ATP = UDP + ADP</text>
        <dbReference type="Rhea" id="RHEA:24400"/>
        <dbReference type="ChEBI" id="CHEBI:30616"/>
        <dbReference type="ChEBI" id="CHEBI:57865"/>
        <dbReference type="ChEBI" id="CHEBI:58223"/>
        <dbReference type="ChEBI" id="CHEBI:456216"/>
        <dbReference type="EC" id="2.7.4.22"/>
    </reaction>
</comment>
<accession>A0ABS0Q9X6</accession>
<dbReference type="GO" id="GO:0033862">
    <property type="term" value="F:UMP kinase activity"/>
    <property type="evidence" value="ECO:0007669"/>
    <property type="project" value="UniProtKB-EC"/>
</dbReference>
<comment type="pathway">
    <text evidence="2 11">Pyrimidine metabolism; CTP biosynthesis via de novo pathway; UDP from UMP (UMPK route): step 1/1.</text>
</comment>
<feature type="binding site" evidence="11">
    <location>
        <position position="51"/>
    </location>
    <ligand>
        <name>UMP</name>
        <dbReference type="ChEBI" id="CHEBI:57865"/>
    </ligand>
</feature>
<keyword evidence="8 11" id="KW-0067">ATP-binding</keyword>
<evidence type="ECO:0000256" key="7">
    <source>
        <dbReference type="ARBA" id="ARBA00022777"/>
    </source>
</evidence>
<evidence type="ECO:0000313" key="15">
    <source>
        <dbReference type="Proteomes" id="UP000625631"/>
    </source>
</evidence>
<feature type="binding site" evidence="11">
    <location>
        <position position="168"/>
    </location>
    <ligand>
        <name>ATP</name>
        <dbReference type="ChEBI" id="CHEBI:30616"/>
    </ligand>
</feature>
<dbReference type="InterPro" id="IPR036393">
    <property type="entry name" value="AceGlu_kinase-like_sf"/>
</dbReference>
<evidence type="ECO:0000256" key="9">
    <source>
        <dbReference type="ARBA" id="ARBA00022975"/>
    </source>
</evidence>
<feature type="binding site" evidence="11">
    <location>
        <begin position="132"/>
        <end position="139"/>
    </location>
    <ligand>
        <name>UMP</name>
        <dbReference type="ChEBI" id="CHEBI:57865"/>
    </ligand>
</feature>
<evidence type="ECO:0000256" key="4">
    <source>
        <dbReference type="ARBA" id="ARBA00022490"/>
    </source>
</evidence>
<feature type="region of interest" description="Disordered" evidence="12">
    <location>
        <begin position="231"/>
        <end position="251"/>
    </location>
</feature>
<keyword evidence="7 11" id="KW-0418">Kinase</keyword>
<keyword evidence="4 11" id="KW-0963">Cytoplasm</keyword>
<comment type="subcellular location">
    <subcellularLocation>
        <location evidence="1 11">Cytoplasm</location>
    </subcellularLocation>
</comment>
<feature type="binding site" evidence="11">
    <location>
        <position position="71"/>
    </location>
    <ligand>
        <name>UMP</name>
        <dbReference type="ChEBI" id="CHEBI:57865"/>
    </ligand>
</feature>
<dbReference type="CDD" id="cd04254">
    <property type="entry name" value="AAK_UMPK-PyrH-Ec"/>
    <property type="match status" value="1"/>
</dbReference>
<keyword evidence="6 11" id="KW-0547">Nucleotide-binding</keyword>
<comment type="function">
    <text evidence="11">Catalyzes the reversible phosphorylation of UMP to UDP.</text>
</comment>
<evidence type="ECO:0000256" key="12">
    <source>
        <dbReference type="SAM" id="MobiDB-lite"/>
    </source>
</evidence>
<dbReference type="NCBIfam" id="TIGR02075">
    <property type="entry name" value="pyrH_bact"/>
    <property type="match status" value="1"/>
</dbReference>
<evidence type="ECO:0000256" key="6">
    <source>
        <dbReference type="ARBA" id="ARBA00022741"/>
    </source>
</evidence>
<dbReference type="Pfam" id="PF00696">
    <property type="entry name" value="AA_kinase"/>
    <property type="match status" value="1"/>
</dbReference>
<dbReference type="EMBL" id="JAEDAE010000007">
    <property type="protein sequence ID" value="MBH8559425.1"/>
    <property type="molecule type" value="Genomic_DNA"/>
</dbReference>
<dbReference type="SUPFAM" id="SSF53633">
    <property type="entry name" value="Carbamate kinase-like"/>
    <property type="match status" value="1"/>
</dbReference>
<keyword evidence="15" id="KW-1185">Reference proteome</keyword>
<comment type="activity regulation">
    <text evidence="11">Inhibited by UTP.</text>
</comment>
<comment type="caution">
    <text evidence="14">The sequence shown here is derived from an EMBL/GenBank/DDBJ whole genome shotgun (WGS) entry which is preliminary data.</text>
</comment>
<dbReference type="PANTHER" id="PTHR42833">
    <property type="entry name" value="URIDYLATE KINASE"/>
    <property type="match status" value="1"/>
</dbReference>
<evidence type="ECO:0000256" key="11">
    <source>
        <dbReference type="HAMAP-Rule" id="MF_01220"/>
    </source>
</evidence>
<dbReference type="Gene3D" id="3.40.1160.10">
    <property type="entry name" value="Acetylglutamate kinase-like"/>
    <property type="match status" value="1"/>
</dbReference>
<dbReference type="PANTHER" id="PTHR42833:SF4">
    <property type="entry name" value="URIDYLATE KINASE PUMPKIN, CHLOROPLASTIC"/>
    <property type="match status" value="1"/>
</dbReference>
<feature type="domain" description="Aspartate/glutamate/uridylate kinase" evidence="13">
    <location>
        <begin position="4"/>
        <end position="213"/>
    </location>
</feature>
<feature type="binding site" evidence="11">
    <location>
        <position position="165"/>
    </location>
    <ligand>
        <name>ATP</name>
        <dbReference type="ChEBI" id="CHEBI:30616"/>
    </ligand>
</feature>
<feature type="binding site" evidence="11">
    <location>
        <begin position="9"/>
        <end position="12"/>
    </location>
    <ligand>
        <name>ATP</name>
        <dbReference type="ChEBI" id="CHEBI:30616"/>
    </ligand>
</feature>
<evidence type="ECO:0000256" key="2">
    <source>
        <dbReference type="ARBA" id="ARBA00004791"/>
    </source>
</evidence>
<organism evidence="14 15">
    <name type="scientific">Hymenobacter negativus</name>
    <dbReference type="NCBI Taxonomy" id="2795026"/>
    <lineage>
        <taxon>Bacteria</taxon>
        <taxon>Pseudomonadati</taxon>
        <taxon>Bacteroidota</taxon>
        <taxon>Cytophagia</taxon>
        <taxon>Cytophagales</taxon>
        <taxon>Hymenobacteraceae</taxon>
        <taxon>Hymenobacter</taxon>
    </lineage>
</organism>
<evidence type="ECO:0000313" key="14">
    <source>
        <dbReference type="EMBL" id="MBH8559425.1"/>
    </source>
</evidence>
<evidence type="ECO:0000256" key="5">
    <source>
        <dbReference type="ARBA" id="ARBA00022679"/>
    </source>
</evidence>
<keyword evidence="9 11" id="KW-0665">Pyrimidine biosynthesis</keyword>
<dbReference type="PIRSF" id="PIRSF005650">
    <property type="entry name" value="Uridylate_kin"/>
    <property type="match status" value="1"/>
</dbReference>
<comment type="subunit">
    <text evidence="11">Homohexamer.</text>
</comment>
<comment type="similarity">
    <text evidence="3 11">Belongs to the UMP kinase family.</text>
</comment>
<proteinExistence type="inferred from homology"/>
<dbReference type="InterPro" id="IPR011817">
    <property type="entry name" value="Uridylate_kinase"/>
</dbReference>
<dbReference type="InterPro" id="IPR015963">
    <property type="entry name" value="Uridylate_kinase_bac"/>
</dbReference>
<comment type="caution">
    <text evidence="11">Lacks conserved residue(s) required for the propagation of feature annotation.</text>
</comment>
<evidence type="ECO:0000256" key="1">
    <source>
        <dbReference type="ARBA" id="ARBA00004496"/>
    </source>
</evidence>
<dbReference type="RefSeq" id="WP_198076159.1">
    <property type="nucleotide sequence ID" value="NZ_JAEDAE010000007.1"/>
</dbReference>